<proteinExistence type="predicted"/>
<organism evidence="1">
    <name type="scientific">marine sediment metagenome</name>
    <dbReference type="NCBI Taxonomy" id="412755"/>
    <lineage>
        <taxon>unclassified sequences</taxon>
        <taxon>metagenomes</taxon>
        <taxon>ecological metagenomes</taxon>
    </lineage>
</organism>
<gene>
    <name evidence="1" type="ORF">LCGC14_1767070</name>
</gene>
<sequence length="76" mass="9142">MPIDFPDMKSLERAARIHKFRDINDGESEDNYRTALADHVLPKDRVESEEIRNKVGWDRFTDEQNMAMLRRHGWKR</sequence>
<protein>
    <submittedName>
        <fullName evidence="1">Uncharacterized protein</fullName>
    </submittedName>
</protein>
<dbReference type="EMBL" id="LAZR01016519">
    <property type="protein sequence ID" value="KKM04155.1"/>
    <property type="molecule type" value="Genomic_DNA"/>
</dbReference>
<accession>A0A0F9GZC8</accession>
<dbReference type="AlphaFoldDB" id="A0A0F9GZC8"/>
<comment type="caution">
    <text evidence="1">The sequence shown here is derived from an EMBL/GenBank/DDBJ whole genome shotgun (WGS) entry which is preliminary data.</text>
</comment>
<evidence type="ECO:0000313" key="1">
    <source>
        <dbReference type="EMBL" id="KKM04155.1"/>
    </source>
</evidence>
<name>A0A0F9GZC8_9ZZZZ</name>
<reference evidence="1" key="1">
    <citation type="journal article" date="2015" name="Nature">
        <title>Complex archaea that bridge the gap between prokaryotes and eukaryotes.</title>
        <authorList>
            <person name="Spang A."/>
            <person name="Saw J.H."/>
            <person name="Jorgensen S.L."/>
            <person name="Zaremba-Niedzwiedzka K."/>
            <person name="Martijn J."/>
            <person name="Lind A.E."/>
            <person name="van Eijk R."/>
            <person name="Schleper C."/>
            <person name="Guy L."/>
            <person name="Ettema T.J."/>
        </authorList>
    </citation>
    <scope>NUCLEOTIDE SEQUENCE</scope>
</reference>